<evidence type="ECO:0000256" key="1">
    <source>
        <dbReference type="ARBA" id="ARBA00022737"/>
    </source>
</evidence>
<keyword evidence="2 3" id="KW-0040">ANK repeat</keyword>
<feature type="repeat" description="ANK" evidence="3">
    <location>
        <begin position="276"/>
        <end position="298"/>
    </location>
</feature>
<dbReference type="SMR" id="A0A3M6UML9"/>
<dbReference type="InterPro" id="IPR011029">
    <property type="entry name" value="DEATH-like_dom_sf"/>
</dbReference>
<feature type="repeat" description="ANK" evidence="3">
    <location>
        <begin position="452"/>
        <end position="484"/>
    </location>
</feature>
<dbReference type="PROSITE" id="PS50168">
    <property type="entry name" value="DED"/>
    <property type="match status" value="1"/>
</dbReference>
<dbReference type="PRINTS" id="PR01415">
    <property type="entry name" value="ANKYRIN"/>
</dbReference>
<dbReference type="GO" id="GO:0042981">
    <property type="term" value="P:regulation of apoptotic process"/>
    <property type="evidence" value="ECO:0007669"/>
    <property type="project" value="InterPro"/>
</dbReference>
<dbReference type="InterPro" id="IPR051165">
    <property type="entry name" value="Multifunctional_ANK_Repeat"/>
</dbReference>
<feature type="repeat" description="ANK" evidence="3">
    <location>
        <begin position="351"/>
        <end position="383"/>
    </location>
</feature>
<keyword evidence="1" id="KW-0677">Repeat</keyword>
<dbReference type="OrthoDB" id="4429489at2759"/>
<sequence length="1159" mass="127512">MAAKSGEPNHEDSISATAVVSEARCLREFVKEIAPSITVDNLKAMKRFLRDVISLNVGVESDSGGELMATLTTCHCVNDYDLDLLEYLLGVTGRNDNLNTLREFRRKCSPTLGSIPEERISEISPAEGRAIVSFILNESFQDITLHKALSFKKSLCKHLKLIPAEFTFVTTVKIPRKHLVFQLPSEVLPFLRHCTGWRKEWLFSLNVSGVQVSGEDEISVHELKISQLRLQEDPVLVSPVLRVSEAARTGDVPELKRVLDAETITKRDFLLKTRTDGATPLIIAARNGNTAIVQCLLDEYDVDLEQEGTVKIDGDLIECCTPLWMGSLGGHLAIVRLLLERGAEVNHTTLTNSTPLRAASFNGHTEVVRCLINHGADVNKRNQDGNTCIMVACWNGHLDTFRLLRTSGANMEVQDNQGFSMIHCATAANNLTLLQELLPVPNTEAVNAKTSEGITPLMLACEKNHPDVVLLLLQKGAAVDERSDKGLTAAHFCALSNDINSLHHLIDYKADLSKATERGSTPLMLACAKGYVSIVTALLRNTCKSKLKNEITSALKLRNLTGQPSCLGLLATPKGMDINAGNENGETCLMMACEKGSVEIVRILLDEGADPNGADQNGVTPLMICCRRGQERIIPLLLRKGVLVDQKNNEGDTALHICVRHYREFSGHKKCLEQLLSTGVCLDMKNSSGDSPVTVALKNIKWCGQAFEMLHSRGLELSSPLQDTNGDTVFHKCARSGDVSSMTFLLALDNKGPLQKNQDGDTALRAAALEGAEAMTRTLINTVSGFSLRDKVEALELLGVGVLAKEISRDWDISAVVGFWQEALTLRRTHSLTLPNIVPREFPLEYFLEARLPSDLTAFESNPSAVTAQALQICDRVLGDTHSRLPSLLGTIGERFAQIGEFCRSLNIWLYVLEIQLKSLSSLPDGVEDLLNTFRCFADAFGFVLSRSGSVLHFKTVYQVIKSALQGFKTCPAVYESRDKMMVYLLHYLSALLEVASDDRDVEVVMETVKAVAWLGLRSTTGSTLLHLAANSKSEDISSLKEHLHFPSRRVCELLMDSGIDQNALDSDRNTALHILLTKGHAEKDVLACFLKARPHLDAKNSSGKTVLDLARCKKVRGVVRAAERVPGLQCLAAREIIREKLQYEGIVPKRLETFIQLH</sequence>
<dbReference type="Pfam" id="PF13606">
    <property type="entry name" value="Ank_3"/>
    <property type="match status" value="1"/>
</dbReference>
<feature type="repeat" description="ANK" evidence="3">
    <location>
        <begin position="617"/>
        <end position="649"/>
    </location>
</feature>
<dbReference type="InterPro" id="IPR036770">
    <property type="entry name" value="Ankyrin_rpt-contain_sf"/>
</dbReference>
<gene>
    <name evidence="5" type="ORF">pdam_00015088</name>
</gene>
<accession>A0A3M6UML9</accession>
<proteinExistence type="predicted"/>
<evidence type="ECO:0000313" key="6">
    <source>
        <dbReference type="Proteomes" id="UP000275408"/>
    </source>
</evidence>
<dbReference type="STRING" id="46731.A0A3M6UML9"/>
<feature type="repeat" description="ANK" evidence="3">
    <location>
        <begin position="584"/>
        <end position="616"/>
    </location>
</feature>
<dbReference type="AlphaFoldDB" id="A0A3M6UML9"/>
<evidence type="ECO:0000256" key="2">
    <source>
        <dbReference type="ARBA" id="ARBA00023043"/>
    </source>
</evidence>
<feature type="domain" description="DED" evidence="4">
    <location>
        <begin position="25"/>
        <end position="103"/>
    </location>
</feature>
<dbReference type="Gene3D" id="1.25.40.20">
    <property type="entry name" value="Ankyrin repeat-containing domain"/>
    <property type="match status" value="4"/>
</dbReference>
<evidence type="ECO:0000259" key="4">
    <source>
        <dbReference type="PROSITE" id="PS50168"/>
    </source>
</evidence>
<feature type="repeat" description="ANK" evidence="3">
    <location>
        <begin position="518"/>
        <end position="550"/>
    </location>
</feature>
<dbReference type="Pfam" id="PF12796">
    <property type="entry name" value="Ank_2"/>
    <property type="match status" value="3"/>
</dbReference>
<dbReference type="Pfam" id="PF00023">
    <property type="entry name" value="Ank"/>
    <property type="match status" value="2"/>
</dbReference>
<dbReference type="PROSITE" id="PS50297">
    <property type="entry name" value="ANK_REP_REGION"/>
    <property type="match status" value="7"/>
</dbReference>
<evidence type="ECO:0000313" key="5">
    <source>
        <dbReference type="EMBL" id="RMX54906.1"/>
    </source>
</evidence>
<dbReference type="EMBL" id="RCHS01001168">
    <property type="protein sequence ID" value="RMX54906.1"/>
    <property type="molecule type" value="Genomic_DNA"/>
</dbReference>
<dbReference type="PANTHER" id="PTHR24123:SF33">
    <property type="entry name" value="PROTEIN HOS4"/>
    <property type="match status" value="1"/>
</dbReference>
<dbReference type="Proteomes" id="UP000275408">
    <property type="component" value="Unassembled WGS sequence"/>
</dbReference>
<dbReference type="SUPFAM" id="SSF48403">
    <property type="entry name" value="Ankyrin repeat"/>
    <property type="match status" value="3"/>
</dbReference>
<dbReference type="PROSITE" id="PS50088">
    <property type="entry name" value="ANK_REPEAT"/>
    <property type="match status" value="8"/>
</dbReference>
<dbReference type="PANTHER" id="PTHR24123">
    <property type="entry name" value="ANKYRIN REPEAT-CONTAINING"/>
    <property type="match status" value="1"/>
</dbReference>
<dbReference type="SMART" id="SM00248">
    <property type="entry name" value="ANK"/>
    <property type="match status" value="15"/>
</dbReference>
<dbReference type="Gene3D" id="1.10.533.10">
    <property type="entry name" value="Death Domain, Fas"/>
    <property type="match status" value="1"/>
</dbReference>
<name>A0A3M6UML9_POCDA</name>
<protein>
    <recommendedName>
        <fullName evidence="4">DED domain-containing protein</fullName>
    </recommendedName>
</protein>
<feature type="repeat" description="ANK" evidence="3">
    <location>
        <begin position="318"/>
        <end position="350"/>
    </location>
</feature>
<comment type="caution">
    <text evidence="5">The sequence shown here is derived from an EMBL/GenBank/DDBJ whole genome shotgun (WGS) entry which is preliminary data.</text>
</comment>
<keyword evidence="6" id="KW-1185">Reference proteome</keyword>
<dbReference type="InterPro" id="IPR002110">
    <property type="entry name" value="Ankyrin_rpt"/>
</dbReference>
<dbReference type="InterPro" id="IPR001875">
    <property type="entry name" value="DED_dom"/>
</dbReference>
<organism evidence="5 6">
    <name type="scientific">Pocillopora damicornis</name>
    <name type="common">Cauliflower coral</name>
    <name type="synonym">Millepora damicornis</name>
    <dbReference type="NCBI Taxonomy" id="46731"/>
    <lineage>
        <taxon>Eukaryota</taxon>
        <taxon>Metazoa</taxon>
        <taxon>Cnidaria</taxon>
        <taxon>Anthozoa</taxon>
        <taxon>Hexacorallia</taxon>
        <taxon>Scleractinia</taxon>
        <taxon>Astrocoeniina</taxon>
        <taxon>Pocilloporidae</taxon>
        <taxon>Pocillopora</taxon>
    </lineage>
</organism>
<reference evidence="5 6" key="1">
    <citation type="journal article" date="2018" name="Sci. Rep.">
        <title>Comparative analysis of the Pocillopora damicornis genome highlights role of immune system in coral evolution.</title>
        <authorList>
            <person name="Cunning R."/>
            <person name="Bay R.A."/>
            <person name="Gillette P."/>
            <person name="Baker A.C."/>
            <person name="Traylor-Knowles N."/>
        </authorList>
    </citation>
    <scope>NUCLEOTIDE SEQUENCE [LARGE SCALE GENOMIC DNA]</scope>
    <source>
        <strain evidence="5">RSMAS</strain>
        <tissue evidence="5">Whole animal</tissue>
    </source>
</reference>
<feature type="repeat" description="ANK" evidence="3">
    <location>
        <begin position="384"/>
        <end position="416"/>
    </location>
</feature>
<evidence type="ECO:0000256" key="3">
    <source>
        <dbReference type="PROSITE-ProRule" id="PRU00023"/>
    </source>
</evidence>